<evidence type="ECO:0000256" key="3">
    <source>
        <dbReference type="ARBA" id="ARBA00022989"/>
    </source>
</evidence>
<evidence type="ECO:0000256" key="6">
    <source>
        <dbReference type="SAM" id="Phobius"/>
    </source>
</evidence>
<keyword evidence="2 6" id="KW-0812">Transmembrane</keyword>
<dbReference type="InterPro" id="IPR051883">
    <property type="entry name" value="AQP11/12_channel"/>
</dbReference>
<dbReference type="GO" id="GO:0005737">
    <property type="term" value="C:cytoplasm"/>
    <property type="evidence" value="ECO:0007669"/>
    <property type="project" value="TreeGrafter"/>
</dbReference>
<dbReference type="PANTHER" id="PTHR21191">
    <property type="entry name" value="AQUAPORIN"/>
    <property type="match status" value="1"/>
</dbReference>
<dbReference type="SUPFAM" id="SSF81338">
    <property type="entry name" value="Aquaporin-like"/>
    <property type="match status" value="1"/>
</dbReference>
<feature type="transmembrane region" description="Helical" evidence="6">
    <location>
        <begin position="6"/>
        <end position="24"/>
    </location>
</feature>
<organism evidence="7">
    <name type="scientific">Timema monikensis</name>
    <dbReference type="NCBI Taxonomy" id="170555"/>
    <lineage>
        <taxon>Eukaryota</taxon>
        <taxon>Metazoa</taxon>
        <taxon>Ecdysozoa</taxon>
        <taxon>Arthropoda</taxon>
        <taxon>Hexapoda</taxon>
        <taxon>Insecta</taxon>
        <taxon>Pterygota</taxon>
        <taxon>Neoptera</taxon>
        <taxon>Polyneoptera</taxon>
        <taxon>Phasmatodea</taxon>
        <taxon>Timematodea</taxon>
        <taxon>Timematoidea</taxon>
        <taxon>Timematidae</taxon>
        <taxon>Timema</taxon>
    </lineage>
</organism>
<proteinExistence type="predicted"/>
<dbReference type="PANTHER" id="PTHR21191:SF16">
    <property type="entry name" value="AQUAPORIN"/>
    <property type="match status" value="1"/>
</dbReference>
<name>A0A7R9EB74_9NEOP</name>
<keyword evidence="4 6" id="KW-0472">Membrane</keyword>
<dbReference type="AlphaFoldDB" id="A0A7R9EB74"/>
<reference evidence="7" key="1">
    <citation type="submission" date="2020-11" db="EMBL/GenBank/DDBJ databases">
        <authorList>
            <person name="Tran Van P."/>
        </authorList>
    </citation>
    <scope>NUCLEOTIDE SEQUENCE</scope>
</reference>
<gene>
    <name evidence="7" type="ORF">TMSB3V08_LOCUS6204</name>
</gene>
<feature type="compositionally biased region" description="Basic and acidic residues" evidence="5">
    <location>
        <begin position="136"/>
        <end position="146"/>
    </location>
</feature>
<evidence type="ECO:0000256" key="2">
    <source>
        <dbReference type="ARBA" id="ARBA00022692"/>
    </source>
</evidence>
<evidence type="ECO:0000256" key="4">
    <source>
        <dbReference type="ARBA" id="ARBA00023136"/>
    </source>
</evidence>
<feature type="region of interest" description="Disordered" evidence="5">
    <location>
        <begin position="131"/>
        <end position="163"/>
    </location>
</feature>
<dbReference type="EMBL" id="OB794075">
    <property type="protein sequence ID" value="CAD7429426.1"/>
    <property type="molecule type" value="Genomic_DNA"/>
</dbReference>
<protein>
    <submittedName>
        <fullName evidence="7">Uncharacterized protein</fullName>
    </submittedName>
</protein>
<evidence type="ECO:0000313" key="7">
    <source>
        <dbReference type="EMBL" id="CAD7429426.1"/>
    </source>
</evidence>
<comment type="subcellular location">
    <subcellularLocation>
        <location evidence="1">Membrane</location>
        <topology evidence="1">Multi-pass membrane protein</topology>
    </subcellularLocation>
</comment>
<accession>A0A7R9EB74</accession>
<evidence type="ECO:0000256" key="1">
    <source>
        <dbReference type="ARBA" id="ARBA00004141"/>
    </source>
</evidence>
<dbReference type="GO" id="GO:0016020">
    <property type="term" value="C:membrane"/>
    <property type="evidence" value="ECO:0007669"/>
    <property type="project" value="UniProtKB-SubCell"/>
</dbReference>
<sequence length="268" mass="29814">MLLIPALGVSTLYIVLTSLLAYVARKLVHKFINEPFVRALFLEGIASAELCGTCFELIIVADNFGISTYAVYLFCLTIWWSQNWGDATACPYTHLEDVVQGKASLRVAALKIWAELTGGILIIQEMKNGFPPPRRNTREPRIRDSASEDAISDDEVSTGEPVSSFTGFGTELNTLIAEEGAPVIDRKDCTYRPMGVPPLQPIDRNNRVRFKICREGAVLPRSRQAPHHFVRTKSLPEMDIVIRDWIDSGPLVENKAVTDAFALILIPK</sequence>
<dbReference type="GO" id="GO:0015267">
    <property type="term" value="F:channel activity"/>
    <property type="evidence" value="ECO:0007669"/>
    <property type="project" value="TreeGrafter"/>
</dbReference>
<evidence type="ECO:0000256" key="5">
    <source>
        <dbReference type="SAM" id="MobiDB-lite"/>
    </source>
</evidence>
<keyword evidence="3 6" id="KW-1133">Transmembrane helix</keyword>
<dbReference type="InterPro" id="IPR023271">
    <property type="entry name" value="Aquaporin-like"/>
</dbReference>